<gene>
    <name evidence="6" type="ORF">CC77DRAFT_1006775</name>
</gene>
<dbReference type="STRING" id="5599.A0A177DUQ2"/>
<keyword evidence="2" id="KW-0479">Metal-binding</keyword>
<dbReference type="RefSeq" id="XP_018388844.1">
    <property type="nucleotide sequence ID" value="XM_018523438.1"/>
</dbReference>
<dbReference type="SUPFAM" id="SSF51556">
    <property type="entry name" value="Metallo-dependent hydrolases"/>
    <property type="match status" value="1"/>
</dbReference>
<dbReference type="GeneID" id="29109032"/>
<dbReference type="Proteomes" id="UP000077248">
    <property type="component" value="Unassembled WGS sequence"/>
</dbReference>
<dbReference type="AlphaFoldDB" id="A0A177DUQ2"/>
<accession>A0A177DUQ2</accession>
<dbReference type="GO" id="GO:0046103">
    <property type="term" value="P:inosine biosynthetic process"/>
    <property type="evidence" value="ECO:0007669"/>
    <property type="project" value="TreeGrafter"/>
</dbReference>
<dbReference type="InterPro" id="IPR006330">
    <property type="entry name" value="Ado/ade_deaminase"/>
</dbReference>
<dbReference type="VEuPathDB" id="FungiDB:CC77DRAFT_1006775"/>
<evidence type="ECO:0000313" key="6">
    <source>
        <dbReference type="EMBL" id="OAG23423.1"/>
    </source>
</evidence>
<feature type="region of interest" description="Disordered" evidence="4">
    <location>
        <begin position="34"/>
        <end position="89"/>
    </location>
</feature>
<keyword evidence="3 6" id="KW-0378">Hydrolase</keyword>
<reference evidence="6 7" key="1">
    <citation type="submission" date="2016-05" db="EMBL/GenBank/DDBJ databases">
        <title>Comparative analysis of secretome profiles of manganese(II)-oxidizing ascomycete fungi.</title>
        <authorList>
            <consortium name="DOE Joint Genome Institute"/>
            <person name="Zeiner C.A."/>
            <person name="Purvine S.O."/>
            <person name="Zink E.M."/>
            <person name="Wu S."/>
            <person name="Pasa-Tolic L."/>
            <person name="Chaput D.L."/>
            <person name="Haridas S."/>
            <person name="Grigoriev I.V."/>
            <person name="Santelli C.M."/>
            <person name="Hansel C.M."/>
        </authorList>
    </citation>
    <scope>NUCLEOTIDE SEQUENCE [LARGE SCALE GENOMIC DNA]</scope>
    <source>
        <strain evidence="6 7">SRC1lrK2f</strain>
    </source>
</reference>
<dbReference type="GO" id="GO:0006154">
    <property type="term" value="P:adenosine catabolic process"/>
    <property type="evidence" value="ECO:0007669"/>
    <property type="project" value="TreeGrafter"/>
</dbReference>
<dbReference type="GO" id="GO:0046872">
    <property type="term" value="F:metal ion binding"/>
    <property type="evidence" value="ECO:0007669"/>
    <property type="project" value="UniProtKB-KW"/>
</dbReference>
<feature type="region of interest" description="Disordered" evidence="4">
    <location>
        <begin position="1"/>
        <end position="20"/>
    </location>
</feature>
<feature type="domain" description="Adenosine deaminase" evidence="5">
    <location>
        <begin position="377"/>
        <end position="685"/>
    </location>
</feature>
<dbReference type="InterPro" id="IPR001365">
    <property type="entry name" value="A_deaminase_dom"/>
</dbReference>
<name>A0A177DUQ2_ALTAL</name>
<dbReference type="PANTHER" id="PTHR11409">
    <property type="entry name" value="ADENOSINE DEAMINASE"/>
    <property type="match status" value="1"/>
</dbReference>
<protein>
    <submittedName>
        <fullName evidence="6">Metallo-dependent hydrolase</fullName>
    </submittedName>
</protein>
<evidence type="ECO:0000256" key="4">
    <source>
        <dbReference type="SAM" id="MobiDB-lite"/>
    </source>
</evidence>
<evidence type="ECO:0000256" key="1">
    <source>
        <dbReference type="ARBA" id="ARBA00001947"/>
    </source>
</evidence>
<sequence>MPTDAESKTSSEPHRTRPGLLAKCGIVIPTFFVRDRHGSPGDPNRPVMTTADSPKKRKRALSPLPTRKIPIHSEEPKVTEMSAEKTSTMEELDQKKTEARAFFDTEVGSKTVTAKYDENRRRFLEAEDKDAWDRSARPNKSDSDSEDKKKDDEVEQRAADIIRAIREYERNVTFGNLASEALPLDDDRDMGGQYLTNKDRIDHQSKLYQIAKIVPKGALLHLHFNAELHPELLLVRAREMENMYIRSIIPITEEEHLGQTEMVFNVVDPGTVNRGVNIFSASYPKLTNPRDVKNPAYLKTVWMPWKKFRKEFEKKFPGLYKEEEPETFQAGRPPRPPRHCGEPKRAVLYPAENWLRSKMVLSQDEAYRPTQTVNGVWARFNQATRAFKGLLNYESVYKEYIGNAIDRMIEENVMYAELRPMLLDKSIPSDDGKVEINNSAQMQLIVDALKAKKASLENEGRLDKFPFGLKIIYCTPRSIPDFMMREEMKQCIELKLHYPNLICGFDLVGAEDRPNHIGFYKKELAAFQATCKEMKVEIPFMFHAGETLLDTGGSDDPTNSNLYDAAALGSKRIGHGFALLKHPHLVKRFKRDEFIPGSGICIELCPISNELLHLCRKVKEHPYPELLAAGIPCTVNSDNPSLFSNSMSHEFYQIMVGAPSMSLYSWKQLALWSLEYSCLSTTEQKDGKEILRKSWREFCQTVVHDYGPLMMDEASGKIDVYKAEASYPERSRIHADIEKAEADEKRGPEWVKAEKERAKAWRASLPKGNVLLTHRDDKDHI</sequence>
<evidence type="ECO:0000313" key="7">
    <source>
        <dbReference type="Proteomes" id="UP000077248"/>
    </source>
</evidence>
<evidence type="ECO:0000256" key="2">
    <source>
        <dbReference type="ARBA" id="ARBA00022723"/>
    </source>
</evidence>
<evidence type="ECO:0000256" key="3">
    <source>
        <dbReference type="ARBA" id="ARBA00022801"/>
    </source>
</evidence>
<dbReference type="Pfam" id="PF00962">
    <property type="entry name" value="A_deaminase"/>
    <property type="match status" value="1"/>
</dbReference>
<keyword evidence="7" id="KW-1185">Reference proteome</keyword>
<dbReference type="OMA" id="MKNMYIR"/>
<dbReference type="InterPro" id="IPR032466">
    <property type="entry name" value="Metal_Hydrolase"/>
</dbReference>
<dbReference type="Gene3D" id="3.20.20.140">
    <property type="entry name" value="Metal-dependent hydrolases"/>
    <property type="match status" value="1"/>
</dbReference>
<organism evidence="6 7">
    <name type="scientific">Alternaria alternata</name>
    <name type="common">Alternaria rot fungus</name>
    <name type="synonym">Torula alternata</name>
    <dbReference type="NCBI Taxonomy" id="5599"/>
    <lineage>
        <taxon>Eukaryota</taxon>
        <taxon>Fungi</taxon>
        <taxon>Dikarya</taxon>
        <taxon>Ascomycota</taxon>
        <taxon>Pezizomycotina</taxon>
        <taxon>Dothideomycetes</taxon>
        <taxon>Pleosporomycetidae</taxon>
        <taxon>Pleosporales</taxon>
        <taxon>Pleosporineae</taxon>
        <taxon>Pleosporaceae</taxon>
        <taxon>Alternaria</taxon>
        <taxon>Alternaria sect. Alternaria</taxon>
        <taxon>Alternaria alternata complex</taxon>
    </lineage>
</organism>
<dbReference type="EMBL" id="KV441473">
    <property type="protein sequence ID" value="OAG23423.1"/>
    <property type="molecule type" value="Genomic_DNA"/>
</dbReference>
<proteinExistence type="predicted"/>
<comment type="cofactor">
    <cofactor evidence="1">
        <name>Zn(2+)</name>
        <dbReference type="ChEBI" id="CHEBI:29105"/>
    </cofactor>
</comment>
<dbReference type="PANTHER" id="PTHR11409:SF37">
    <property type="entry name" value="ADENOSINE DEAMINASE DOMAIN-CONTAINING PROTEIN"/>
    <property type="match status" value="1"/>
</dbReference>
<evidence type="ECO:0000259" key="5">
    <source>
        <dbReference type="Pfam" id="PF00962"/>
    </source>
</evidence>
<feature type="region of interest" description="Disordered" evidence="4">
    <location>
        <begin position="131"/>
        <end position="155"/>
    </location>
</feature>
<dbReference type="GO" id="GO:0004000">
    <property type="term" value="F:adenosine deaminase activity"/>
    <property type="evidence" value="ECO:0007669"/>
    <property type="project" value="TreeGrafter"/>
</dbReference>
<feature type="compositionally biased region" description="Basic and acidic residues" evidence="4">
    <location>
        <begin position="1"/>
        <end position="15"/>
    </location>
</feature>
<dbReference type="KEGG" id="aalt:CC77DRAFT_1006775"/>